<dbReference type="Proteomes" id="UP001215087">
    <property type="component" value="Unassembled WGS sequence"/>
</dbReference>
<feature type="region of interest" description="Disordered" evidence="1">
    <location>
        <begin position="569"/>
        <end position="588"/>
    </location>
</feature>
<dbReference type="InterPro" id="IPR045063">
    <property type="entry name" value="Dynamin_N"/>
</dbReference>
<evidence type="ECO:0000256" key="1">
    <source>
        <dbReference type="SAM" id="MobiDB-lite"/>
    </source>
</evidence>
<dbReference type="CDD" id="cd09912">
    <property type="entry name" value="DLP_2"/>
    <property type="match status" value="1"/>
</dbReference>
<keyword evidence="4" id="KW-1185">Reference proteome</keyword>
<dbReference type="Gene3D" id="3.40.50.300">
    <property type="entry name" value="P-loop containing nucleotide triphosphate hydrolases"/>
    <property type="match status" value="1"/>
</dbReference>
<dbReference type="InterPro" id="IPR027417">
    <property type="entry name" value="P-loop_NTPase"/>
</dbReference>
<protein>
    <submittedName>
        <fullName evidence="3">Dynamin family protein</fullName>
    </submittedName>
</protein>
<name>A0ABT5UIP1_EUBLI</name>
<proteinExistence type="predicted"/>
<evidence type="ECO:0000313" key="3">
    <source>
        <dbReference type="EMBL" id="MDE1468749.1"/>
    </source>
</evidence>
<gene>
    <name evidence="3" type="ORF">PTZ04_00640</name>
</gene>
<reference evidence="3 4" key="1">
    <citation type="submission" date="2023-02" db="EMBL/GenBank/DDBJ databases">
        <title>Comparative genome analysis of Eubacterium limosum species.</title>
        <authorList>
            <person name="Bak J.E."/>
        </authorList>
    </citation>
    <scope>NUCLEOTIDE SEQUENCE [LARGE SCALE GENOMIC DNA]</scope>
    <source>
        <strain evidence="3 4">KGMB01548</strain>
    </source>
</reference>
<dbReference type="InterPro" id="IPR051943">
    <property type="entry name" value="TRAFAC_Dynamin-like_GTPase"/>
</dbReference>
<evidence type="ECO:0000313" key="4">
    <source>
        <dbReference type="Proteomes" id="UP001215087"/>
    </source>
</evidence>
<organism evidence="3 4">
    <name type="scientific">Eubacterium limosum</name>
    <dbReference type="NCBI Taxonomy" id="1736"/>
    <lineage>
        <taxon>Bacteria</taxon>
        <taxon>Bacillati</taxon>
        <taxon>Bacillota</taxon>
        <taxon>Clostridia</taxon>
        <taxon>Eubacteriales</taxon>
        <taxon>Eubacteriaceae</taxon>
        <taxon>Eubacterium</taxon>
    </lineage>
</organism>
<accession>A0ABT5UIP1</accession>
<dbReference type="PANTHER" id="PTHR43681">
    <property type="entry name" value="TRANSMEMBRANE GTPASE FZO"/>
    <property type="match status" value="1"/>
</dbReference>
<comment type="caution">
    <text evidence="3">The sequence shown here is derived from an EMBL/GenBank/DDBJ whole genome shotgun (WGS) entry which is preliminary data.</text>
</comment>
<dbReference type="RefSeq" id="WP_227205610.1">
    <property type="nucleotide sequence ID" value="NZ_JAJCLO010000002.1"/>
</dbReference>
<dbReference type="SUPFAM" id="SSF52540">
    <property type="entry name" value="P-loop containing nucleoside triphosphate hydrolases"/>
    <property type="match status" value="1"/>
</dbReference>
<sequence>MIQPNDLWTMLDAALPLLRENPLCGQEARQLENLRKRLAENQLVLAVFGQFKRGKSTFINQLLGAPVLPTGIVPVTSVVTQLFYKEQAGAEVSYEKAASEKIPLKAVKAFVDEGENPENYRQVTGVAIGYPADFLKNGVVLVDTPGVGSLHRGNTDMASGFTGKTDAAIFMLSVDSPINEIECRFIKQLQKDQVRLYFAVNKTDTVSGEDLRRYLDYCQAQLEKLMGGQESAIYPISAATPEDEGIQRLMNRIFEDFERMGTHLLADSVARKAARALITAEHKLALSQSAYEMPLEQLQAISENLQSTKQKARRMADEAVYLMQMASDQLISDLEAQLNRRRPEALRTLGAVLDDLNGRSGDLPPKAFDKALRSAVEREVSAAVACAGEENLARMRAGYEAAANSFSQTLQEITRTLYREISACFQAAEIFTAEAHTLSAASDLRFEVFPYQAELALSPDRLVFLLPPKRARARLLKQAQTAAEESLKRGFTSLLSDNRYRLRESQRQFGKQFQEEVGAVEDALDAFMAKTLVQRAEVKASTDDTVSVLERQRAVLMDYSRQIETALDKKAAARAERRKPIQEKSSGI</sequence>
<dbReference type="Pfam" id="PF00350">
    <property type="entry name" value="Dynamin_N"/>
    <property type="match status" value="1"/>
</dbReference>
<evidence type="ECO:0000259" key="2">
    <source>
        <dbReference type="Pfam" id="PF00350"/>
    </source>
</evidence>
<dbReference type="EMBL" id="JAQSVD010000001">
    <property type="protein sequence ID" value="MDE1468749.1"/>
    <property type="molecule type" value="Genomic_DNA"/>
</dbReference>
<feature type="domain" description="Dynamin N-terminal" evidence="2">
    <location>
        <begin position="45"/>
        <end position="202"/>
    </location>
</feature>
<dbReference type="PANTHER" id="PTHR43681:SF1">
    <property type="entry name" value="SARCALUMENIN"/>
    <property type="match status" value="1"/>
</dbReference>
<feature type="compositionally biased region" description="Basic and acidic residues" evidence="1">
    <location>
        <begin position="569"/>
        <end position="582"/>
    </location>
</feature>